<comment type="caution">
    <text evidence="2">The sequence shown here is derived from an EMBL/GenBank/DDBJ whole genome shotgun (WGS) entry which is preliminary data.</text>
</comment>
<dbReference type="SUPFAM" id="SSF52540">
    <property type="entry name" value="P-loop containing nucleoside triphosphate hydrolases"/>
    <property type="match status" value="1"/>
</dbReference>
<dbReference type="Gene3D" id="3.40.50.300">
    <property type="entry name" value="P-loop containing nucleotide triphosphate hydrolases"/>
    <property type="match status" value="1"/>
</dbReference>
<proteinExistence type="predicted"/>
<keyword evidence="2" id="KW-0378">Hydrolase</keyword>
<gene>
    <name evidence="2" type="primary">dnaB_13</name>
    <name evidence="2" type="ORF">SDC9_122033</name>
</gene>
<dbReference type="GO" id="GO:0016787">
    <property type="term" value="F:hydrolase activity"/>
    <property type="evidence" value="ECO:0007669"/>
    <property type="project" value="UniProtKB-KW"/>
</dbReference>
<dbReference type="InterPro" id="IPR007694">
    <property type="entry name" value="DNA_helicase_DnaB-like_C"/>
</dbReference>
<dbReference type="GO" id="GO:0005524">
    <property type="term" value="F:ATP binding"/>
    <property type="evidence" value="ECO:0007669"/>
    <property type="project" value="InterPro"/>
</dbReference>
<accession>A0A645CDT7</accession>
<keyword evidence="2" id="KW-0547">Nucleotide-binding</keyword>
<dbReference type="PANTHER" id="PTHR30153">
    <property type="entry name" value="REPLICATIVE DNA HELICASE DNAB"/>
    <property type="match status" value="1"/>
</dbReference>
<dbReference type="EMBL" id="VSSQ01026367">
    <property type="protein sequence ID" value="MPM75042.1"/>
    <property type="molecule type" value="Genomic_DNA"/>
</dbReference>
<reference evidence="2" key="1">
    <citation type="submission" date="2019-08" db="EMBL/GenBank/DDBJ databases">
        <authorList>
            <person name="Kucharzyk K."/>
            <person name="Murdoch R.W."/>
            <person name="Higgins S."/>
            <person name="Loffler F."/>
        </authorList>
    </citation>
    <scope>NUCLEOTIDE SEQUENCE</scope>
</reference>
<dbReference type="PROSITE" id="PS51199">
    <property type="entry name" value="SF4_HELICASE"/>
    <property type="match status" value="1"/>
</dbReference>
<keyword evidence="2" id="KW-0067">ATP-binding</keyword>
<dbReference type="Pfam" id="PF03796">
    <property type="entry name" value="DnaB_C"/>
    <property type="match status" value="1"/>
</dbReference>
<organism evidence="2">
    <name type="scientific">bioreactor metagenome</name>
    <dbReference type="NCBI Taxonomy" id="1076179"/>
    <lineage>
        <taxon>unclassified sequences</taxon>
        <taxon>metagenomes</taxon>
        <taxon>ecological metagenomes</taxon>
    </lineage>
</organism>
<evidence type="ECO:0000259" key="1">
    <source>
        <dbReference type="PROSITE" id="PS51199"/>
    </source>
</evidence>
<protein>
    <submittedName>
        <fullName evidence="2">Replicative DNA helicase</fullName>
        <ecNumber evidence="2">3.6.4.12</ecNumber>
    </submittedName>
</protein>
<keyword evidence="2" id="KW-0347">Helicase</keyword>
<name>A0A645CDT7_9ZZZZ</name>
<feature type="domain" description="SF4 helicase" evidence="1">
    <location>
        <begin position="95"/>
        <end position="364"/>
    </location>
</feature>
<dbReference type="GO" id="GO:0005829">
    <property type="term" value="C:cytosol"/>
    <property type="evidence" value="ECO:0007669"/>
    <property type="project" value="TreeGrafter"/>
</dbReference>
<dbReference type="PANTHER" id="PTHR30153:SF2">
    <property type="entry name" value="REPLICATIVE DNA HELICASE"/>
    <property type="match status" value="1"/>
</dbReference>
<dbReference type="EC" id="3.6.4.12" evidence="2"/>
<sequence length="373" mass="41660">MFLAQLHGDVPTTVNVRDWVTMLREYHGRRELIRISMRAIDRFHDTEYPVLSGFKELSDSVNASEDFLIRSKSLPTAAQGEQYLETLNQIQCSDGKGNGVIIPWGIAGLDDLCPFQRQQVFVLGAGVNTGKTRFILSDLAGKLTMPEPPPVVIFSRENSNRVLWDGLVSIVSGVSGYDLNRPGGLDAQKSEAVQNAVRFLQSKADFFRLYGKGQYKPTPSGIGAKVRHVWNFTKGKLAMVAIDYIQNHRPDGKAFGRTDEIERFMGELSEELEEFPIAELLLSQLNRDKERGNRANTVADLKGSSSIEQEADYIAFLQKDTKKSFGCYEVDYYAVKTRSGTPRWNEKLSFNSATGKFIGLASRYSAADCPGNY</sequence>
<dbReference type="AlphaFoldDB" id="A0A645CDT7"/>
<dbReference type="GO" id="GO:0006260">
    <property type="term" value="P:DNA replication"/>
    <property type="evidence" value="ECO:0007669"/>
    <property type="project" value="InterPro"/>
</dbReference>
<evidence type="ECO:0000313" key="2">
    <source>
        <dbReference type="EMBL" id="MPM75042.1"/>
    </source>
</evidence>
<dbReference type="GO" id="GO:0003678">
    <property type="term" value="F:DNA helicase activity"/>
    <property type="evidence" value="ECO:0007669"/>
    <property type="project" value="UniProtKB-EC"/>
</dbReference>
<dbReference type="InterPro" id="IPR027417">
    <property type="entry name" value="P-loop_NTPase"/>
</dbReference>